<protein>
    <submittedName>
        <fullName evidence="1">Uncharacterized protein</fullName>
    </submittedName>
</protein>
<proteinExistence type="predicted"/>
<dbReference type="RefSeq" id="YP_010842058.1">
    <property type="nucleotide sequence ID" value="NC_079139.1"/>
</dbReference>
<evidence type="ECO:0000313" key="2">
    <source>
        <dbReference type="Proteomes" id="UP001321479"/>
    </source>
</evidence>
<dbReference type="Proteomes" id="UP001321479">
    <property type="component" value="Segment"/>
</dbReference>
<dbReference type="GeneID" id="80558655"/>
<dbReference type="EMBL" id="AP024483">
    <property type="protein sequence ID" value="BCS83450.1"/>
    <property type="molecule type" value="Genomic_DNA"/>
</dbReference>
<evidence type="ECO:0000313" key="1">
    <source>
        <dbReference type="EMBL" id="BCS83450.1"/>
    </source>
</evidence>
<organism evidence="1 2">
    <name type="scientific">Cotonvirus japonicus</name>
    <dbReference type="NCBI Taxonomy" id="2811091"/>
    <lineage>
        <taxon>Viruses</taxon>
        <taxon>Varidnaviria</taxon>
        <taxon>Bamfordvirae</taxon>
        <taxon>Nucleocytoviricota</taxon>
        <taxon>Megaviricetes</taxon>
        <taxon>Imitervirales</taxon>
        <taxon>Mimiviridae</taxon>
        <taxon>Megamimivirinae</taxon>
        <taxon>Cotonvirus</taxon>
        <taxon>Cotonvirus japonicum</taxon>
    </lineage>
</organism>
<accession>A0ABM7NTE6</accession>
<keyword evidence="2" id="KW-1185">Reference proteome</keyword>
<reference evidence="1 2" key="1">
    <citation type="submission" date="2021-02" db="EMBL/GenBank/DDBJ databases">
        <title>Cotonvirus japonicus, which uses Golgi apparatus of host cells for its virion factory, phylogenetically links tailed tupanvirus and icosahedral mimivirus.</title>
        <authorList>
            <person name="Takahashi H."/>
            <person name="Fukaya S."/>
            <person name="Song C."/>
            <person name="Murata K."/>
            <person name="Takemura M."/>
        </authorList>
    </citation>
    <scope>NUCLEOTIDE SEQUENCE [LARGE SCALE GENOMIC DNA]</scope>
</reference>
<sequence>MIIFIENYIMRQTFNRNQRVPGTFRLASDETGYKKVHCIPMDGNSDDIPIIKLIAQVKIPKDSDITLDSDSLKKAEVDNYIVLGLETFDGNWVPDDFFNHYKCYRYNSSPQIYYPYAIIKKKFIGEREIDFYFDKDDAKNQKLNPIYTVPEKSDFIIENISIDENMIKSYLKQEKLLSDQNNKINHVLKKQNASVECIRIISNLSRYAHYKERKTYLKMYNHCETSFAKLNQDLLKHKKQVSYLTETTNHMCEKIKENDKAYQILKTKYKSDYCTH</sequence>
<name>A0ABM7NTE6_9VIRU</name>